<gene>
    <name evidence="1" type="ORF">SAMN04488570_1377</name>
</gene>
<evidence type="ECO:0000313" key="1">
    <source>
        <dbReference type="EMBL" id="SDS21090.1"/>
    </source>
</evidence>
<evidence type="ECO:0000313" key="2">
    <source>
        <dbReference type="Proteomes" id="UP000198859"/>
    </source>
</evidence>
<accession>A0A1H1QCD7</accession>
<dbReference type="OrthoDB" id="3765294at2"/>
<dbReference type="RefSeq" id="WP_091727624.1">
    <property type="nucleotide sequence ID" value="NZ_LT629757.1"/>
</dbReference>
<dbReference type="EMBL" id="LT629757">
    <property type="protein sequence ID" value="SDS21090.1"/>
    <property type="molecule type" value="Genomic_DNA"/>
</dbReference>
<sequence>MAEVASAFVSILPSTRGFGTALEGDIGADVDRVGKSAGGRFGSVFGTALKLGGITAGVSSAPLFRAGPEVVA</sequence>
<protein>
    <submittedName>
        <fullName evidence="1">Uncharacterized protein</fullName>
    </submittedName>
</protein>
<organism evidence="1 2">
    <name type="scientific">Nocardioides scoriae</name>
    <dbReference type="NCBI Taxonomy" id="642780"/>
    <lineage>
        <taxon>Bacteria</taxon>
        <taxon>Bacillati</taxon>
        <taxon>Actinomycetota</taxon>
        <taxon>Actinomycetes</taxon>
        <taxon>Propionibacteriales</taxon>
        <taxon>Nocardioidaceae</taxon>
        <taxon>Nocardioides</taxon>
    </lineage>
</organism>
<reference evidence="2" key="1">
    <citation type="submission" date="2016-10" db="EMBL/GenBank/DDBJ databases">
        <authorList>
            <person name="Varghese N."/>
            <person name="Submissions S."/>
        </authorList>
    </citation>
    <scope>NUCLEOTIDE SEQUENCE [LARGE SCALE GENOMIC DNA]</scope>
    <source>
        <strain evidence="2">DSM 22127</strain>
    </source>
</reference>
<proteinExistence type="predicted"/>
<dbReference type="Proteomes" id="UP000198859">
    <property type="component" value="Chromosome I"/>
</dbReference>
<dbReference type="AlphaFoldDB" id="A0A1H1QCD7"/>
<dbReference type="STRING" id="642780.SAMN04488570_1377"/>
<keyword evidence="2" id="KW-1185">Reference proteome</keyword>
<name>A0A1H1QCD7_9ACTN</name>